<evidence type="ECO:0000313" key="1">
    <source>
        <dbReference type="EMBL" id="QDU26101.1"/>
    </source>
</evidence>
<reference evidence="1 2" key="1">
    <citation type="submission" date="2019-02" db="EMBL/GenBank/DDBJ databases">
        <title>Deep-cultivation of Planctomycetes and their phenomic and genomic characterization uncovers novel biology.</title>
        <authorList>
            <person name="Wiegand S."/>
            <person name="Jogler M."/>
            <person name="Boedeker C."/>
            <person name="Pinto D."/>
            <person name="Vollmers J."/>
            <person name="Rivas-Marin E."/>
            <person name="Kohn T."/>
            <person name="Peeters S.H."/>
            <person name="Heuer A."/>
            <person name="Rast P."/>
            <person name="Oberbeckmann S."/>
            <person name="Bunk B."/>
            <person name="Jeske O."/>
            <person name="Meyerdierks A."/>
            <person name="Storesund J.E."/>
            <person name="Kallscheuer N."/>
            <person name="Luecker S."/>
            <person name="Lage O.M."/>
            <person name="Pohl T."/>
            <person name="Merkel B.J."/>
            <person name="Hornburger P."/>
            <person name="Mueller R.-W."/>
            <person name="Bruemmer F."/>
            <person name="Labrenz M."/>
            <person name="Spormann A.M."/>
            <person name="Op den Camp H."/>
            <person name="Overmann J."/>
            <person name="Amann R."/>
            <person name="Jetten M.S.M."/>
            <person name="Mascher T."/>
            <person name="Medema M.H."/>
            <person name="Devos D.P."/>
            <person name="Kaster A.-K."/>
            <person name="Ovreas L."/>
            <person name="Rohde M."/>
            <person name="Galperin M.Y."/>
            <person name="Jogler C."/>
        </authorList>
    </citation>
    <scope>NUCLEOTIDE SEQUENCE [LARGE SCALE GENOMIC DNA]</scope>
    <source>
        <strain evidence="1 2">ETA_A8</strain>
    </source>
</reference>
<dbReference type="InterPro" id="IPR006311">
    <property type="entry name" value="TAT_signal"/>
</dbReference>
<dbReference type="PROSITE" id="PS51318">
    <property type="entry name" value="TAT"/>
    <property type="match status" value="1"/>
</dbReference>
<dbReference type="PANTHER" id="PTHR43737">
    <property type="entry name" value="BLL7424 PROTEIN"/>
    <property type="match status" value="1"/>
</dbReference>
<protein>
    <recommendedName>
        <fullName evidence="3">DUF1501 domain-containing protein</fullName>
    </recommendedName>
</protein>
<dbReference type="InterPro" id="IPR017850">
    <property type="entry name" value="Alkaline_phosphatase_core_sf"/>
</dbReference>
<accession>A0A517Y788</accession>
<sequence>MFTIYGKSPARGFCDGLGRRDFLTVGGMMLGGLTLPQMLRAEALSSDGAVKPTRSHKAIINVFLPGGPPHLDMWDLKPDAPSEIRGEFSPIQTNVPGMEICELFPRLAKMADKFAIIRSLADCDGGHDAYQCMTGRKKGAQAPAGGQPAMGAWVSKVKGPANQAVPAHVSLMYKTGHAPWGDTGDGGYLGMAHAPFRLVGGQGNGMKSDSMVLNGITLDRLQDRHNLRQSLDVYRRETDNRGAMGGLDTFSQQAIGILTSSRMADALDLSKEDPAVLARYGVDDPGFERDGAPRMVRNFCIARRLVEAGARVVSMNFVRWDWHGPDGKNFVQARKDFPLLDQGLSSLIGDLHERGMDRDVSVVVWGEFGRTPKINNQAGRDHWPRVAAAVVAGGGMKTGQVIGATNKYAEHPTERPVNFQEVFATLYSKAGLNLSAVREFDLRGRPHYLVDPGVEPMRELV</sequence>
<dbReference type="AlphaFoldDB" id="A0A517Y788"/>
<dbReference type="OrthoDB" id="127333at2"/>
<keyword evidence="2" id="KW-1185">Reference proteome</keyword>
<proteinExistence type="predicted"/>
<dbReference type="Pfam" id="PF07394">
    <property type="entry name" value="DUF1501"/>
    <property type="match status" value="1"/>
</dbReference>
<evidence type="ECO:0008006" key="3">
    <source>
        <dbReference type="Google" id="ProtNLM"/>
    </source>
</evidence>
<dbReference type="Proteomes" id="UP000315017">
    <property type="component" value="Chromosome"/>
</dbReference>
<name>A0A517Y788_9BACT</name>
<dbReference type="PANTHER" id="PTHR43737:SF1">
    <property type="entry name" value="DUF1501 DOMAIN-CONTAINING PROTEIN"/>
    <property type="match status" value="1"/>
</dbReference>
<evidence type="ECO:0000313" key="2">
    <source>
        <dbReference type="Proteomes" id="UP000315017"/>
    </source>
</evidence>
<organism evidence="1 2">
    <name type="scientific">Anatilimnocola aggregata</name>
    <dbReference type="NCBI Taxonomy" id="2528021"/>
    <lineage>
        <taxon>Bacteria</taxon>
        <taxon>Pseudomonadati</taxon>
        <taxon>Planctomycetota</taxon>
        <taxon>Planctomycetia</taxon>
        <taxon>Pirellulales</taxon>
        <taxon>Pirellulaceae</taxon>
        <taxon>Anatilimnocola</taxon>
    </lineage>
</organism>
<dbReference type="EMBL" id="CP036274">
    <property type="protein sequence ID" value="QDU26101.1"/>
    <property type="molecule type" value="Genomic_DNA"/>
</dbReference>
<dbReference type="SUPFAM" id="SSF53649">
    <property type="entry name" value="Alkaline phosphatase-like"/>
    <property type="match status" value="1"/>
</dbReference>
<gene>
    <name evidence="1" type="ORF">ETAA8_11750</name>
</gene>
<dbReference type="KEGG" id="aagg:ETAA8_11750"/>
<dbReference type="InterPro" id="IPR010869">
    <property type="entry name" value="DUF1501"/>
</dbReference>